<dbReference type="RefSeq" id="WP_116241539.1">
    <property type="nucleotide sequence ID" value="NZ_QUAB01000036.1"/>
</dbReference>
<feature type="region of interest" description="Disordered" evidence="1">
    <location>
        <begin position="42"/>
        <end position="64"/>
    </location>
</feature>
<comment type="caution">
    <text evidence="2">The sequence shown here is derived from an EMBL/GenBank/DDBJ whole genome shotgun (WGS) entry which is preliminary data.</text>
</comment>
<gene>
    <name evidence="2" type="ORF">DY023_06530</name>
</gene>
<reference evidence="2 3" key="1">
    <citation type="submission" date="2018-08" db="EMBL/GenBank/DDBJ databases">
        <title>Isolation, diversity and antifungal activity of Actinobacteria from cow dung.</title>
        <authorList>
            <person name="Ling L."/>
        </authorList>
    </citation>
    <scope>NUCLEOTIDE SEQUENCE [LARGE SCALE GENOMIC DNA]</scope>
    <source>
        <strain evidence="2 3">NEAU-LLE</strain>
    </source>
</reference>
<evidence type="ECO:0000313" key="3">
    <source>
        <dbReference type="Proteomes" id="UP000262172"/>
    </source>
</evidence>
<keyword evidence="3" id="KW-1185">Reference proteome</keyword>
<organism evidence="2 3">
    <name type="scientific">Microbacterium bovistercoris</name>
    <dbReference type="NCBI Taxonomy" id="2293570"/>
    <lineage>
        <taxon>Bacteria</taxon>
        <taxon>Bacillati</taxon>
        <taxon>Actinomycetota</taxon>
        <taxon>Actinomycetes</taxon>
        <taxon>Micrococcales</taxon>
        <taxon>Microbacteriaceae</taxon>
        <taxon>Microbacterium</taxon>
    </lineage>
</organism>
<evidence type="ECO:0000313" key="2">
    <source>
        <dbReference type="EMBL" id="REJ06281.1"/>
    </source>
</evidence>
<name>A0A371NVZ2_9MICO</name>
<accession>A0A371NVZ2</accession>
<sequence>MTVERWRMLSGRVAQLDTSQPTAAVTDAREMLRAGGAVLINEEAPGAGGNQPEGQNQNTNTHEGEPIMTSIAEPTQCAYGWCEEDHDDCTGNPDIHSRSFTRGGIRFDFVLDERPDAPARTYINWMDMFEEEFTPEQLGRINEIAAALIVGKAAFEQFVQQVAAPRTVRRAPDATDRIRAQEDV</sequence>
<dbReference type="EMBL" id="QUAB01000036">
    <property type="protein sequence ID" value="REJ06281.1"/>
    <property type="molecule type" value="Genomic_DNA"/>
</dbReference>
<dbReference type="Proteomes" id="UP000262172">
    <property type="component" value="Unassembled WGS sequence"/>
</dbReference>
<proteinExistence type="predicted"/>
<feature type="compositionally biased region" description="Polar residues" evidence="1">
    <location>
        <begin position="52"/>
        <end position="61"/>
    </location>
</feature>
<dbReference type="AlphaFoldDB" id="A0A371NVZ2"/>
<evidence type="ECO:0000256" key="1">
    <source>
        <dbReference type="SAM" id="MobiDB-lite"/>
    </source>
</evidence>
<dbReference type="OrthoDB" id="9778595at2"/>
<protein>
    <submittedName>
        <fullName evidence="2">Uncharacterized protein</fullName>
    </submittedName>
</protein>